<reference evidence="2 3" key="1">
    <citation type="submission" date="2021-02" db="EMBL/GenBank/DDBJ databases">
        <title>Safari Cat Assemblies.</title>
        <authorList>
            <person name="Bredemeyer K.R."/>
            <person name="Murphy W.J."/>
        </authorList>
    </citation>
    <scope>NUCLEOTIDE SEQUENCE [LARGE SCALE GENOMIC DNA]</scope>
</reference>
<reference evidence="2" key="3">
    <citation type="submission" date="2025-09" db="UniProtKB">
        <authorList>
            <consortium name="Ensembl"/>
        </authorList>
    </citation>
    <scope>IDENTIFICATION</scope>
    <source>
        <strain evidence="2">breed Abyssinian</strain>
    </source>
</reference>
<keyword evidence="1" id="KW-0472">Membrane</keyword>
<feature type="transmembrane region" description="Helical" evidence="1">
    <location>
        <begin position="55"/>
        <end position="71"/>
    </location>
</feature>
<keyword evidence="1" id="KW-1133">Transmembrane helix</keyword>
<dbReference type="Ensembl" id="ENSFCTT00005000207.1">
    <property type="protein sequence ID" value="ENSFCTP00005000137.1"/>
    <property type="gene ID" value="ENSFCTG00005000073.1"/>
</dbReference>
<protein>
    <submittedName>
        <fullName evidence="2">Uncharacterized protein</fullName>
    </submittedName>
</protein>
<keyword evidence="1" id="KW-0812">Transmembrane</keyword>
<dbReference type="Proteomes" id="UP000823872">
    <property type="component" value="Chromosome A1"/>
</dbReference>
<accession>A0ABI7VQ93</accession>
<sequence>MYRYATDFCMLILCPATLLNSFISFSSFLFLVGSMRFSTYCIMSSANNGSFTSSLPVWMPFISFCCLIAVARTSSTMLKSSGETEYP</sequence>
<organism evidence="2 3">
    <name type="scientific">Felis catus</name>
    <name type="common">Cat</name>
    <name type="synonym">Felis silvestris catus</name>
    <dbReference type="NCBI Taxonomy" id="9685"/>
    <lineage>
        <taxon>Eukaryota</taxon>
        <taxon>Metazoa</taxon>
        <taxon>Chordata</taxon>
        <taxon>Craniata</taxon>
        <taxon>Vertebrata</taxon>
        <taxon>Euteleostomi</taxon>
        <taxon>Mammalia</taxon>
        <taxon>Eutheria</taxon>
        <taxon>Laurasiatheria</taxon>
        <taxon>Carnivora</taxon>
        <taxon>Feliformia</taxon>
        <taxon>Felidae</taxon>
        <taxon>Felinae</taxon>
        <taxon>Felis</taxon>
    </lineage>
</organism>
<evidence type="ECO:0000256" key="1">
    <source>
        <dbReference type="SAM" id="Phobius"/>
    </source>
</evidence>
<name>A0ABI7VQ93_FELCA</name>
<evidence type="ECO:0000313" key="3">
    <source>
        <dbReference type="Proteomes" id="UP000823872"/>
    </source>
</evidence>
<evidence type="ECO:0000313" key="2">
    <source>
        <dbReference type="Ensembl" id="ENSFCTP00005000137.1"/>
    </source>
</evidence>
<dbReference type="GeneTree" id="ENSGT01150000289056"/>
<reference evidence="2" key="2">
    <citation type="submission" date="2025-08" db="UniProtKB">
        <authorList>
            <consortium name="Ensembl"/>
        </authorList>
    </citation>
    <scope>IDENTIFICATION</scope>
    <source>
        <strain evidence="2">breed Abyssinian</strain>
    </source>
</reference>
<feature type="transmembrane region" description="Helical" evidence="1">
    <location>
        <begin position="12"/>
        <end position="35"/>
    </location>
</feature>
<proteinExistence type="predicted"/>
<keyword evidence="3" id="KW-1185">Reference proteome</keyword>